<keyword evidence="2" id="KW-1003">Cell membrane</keyword>
<protein>
    <submittedName>
        <fullName evidence="9">MotA/TolQ/ExbB proton channel family protein</fullName>
    </submittedName>
</protein>
<feature type="transmembrane region" description="Helical" evidence="7">
    <location>
        <begin position="120"/>
        <end position="139"/>
    </location>
</feature>
<evidence type="ECO:0000256" key="6">
    <source>
        <dbReference type="RuleBase" id="RU004057"/>
    </source>
</evidence>
<evidence type="ECO:0000256" key="1">
    <source>
        <dbReference type="ARBA" id="ARBA00004651"/>
    </source>
</evidence>
<dbReference type="PANTHER" id="PTHR30625">
    <property type="entry name" value="PROTEIN TOLQ"/>
    <property type="match status" value="1"/>
</dbReference>
<dbReference type="GO" id="GO:0005886">
    <property type="term" value="C:plasma membrane"/>
    <property type="evidence" value="ECO:0007669"/>
    <property type="project" value="UniProtKB-SubCell"/>
</dbReference>
<keyword evidence="3 7" id="KW-0812">Transmembrane</keyword>
<evidence type="ECO:0000313" key="9">
    <source>
        <dbReference type="EMBL" id="HIZ15393.1"/>
    </source>
</evidence>
<reference evidence="9" key="2">
    <citation type="submission" date="2021-04" db="EMBL/GenBank/DDBJ databases">
        <authorList>
            <person name="Gilroy R."/>
        </authorList>
    </citation>
    <scope>NUCLEOTIDE SEQUENCE</scope>
    <source>
        <strain evidence="9">ChiHjej11B10-19426</strain>
    </source>
</reference>
<evidence type="ECO:0000256" key="5">
    <source>
        <dbReference type="ARBA" id="ARBA00023136"/>
    </source>
</evidence>
<dbReference type="InterPro" id="IPR050790">
    <property type="entry name" value="ExbB/TolQ_transport"/>
</dbReference>
<dbReference type="Proteomes" id="UP000824014">
    <property type="component" value="Unassembled WGS sequence"/>
</dbReference>
<dbReference type="PANTHER" id="PTHR30625:SF3">
    <property type="entry name" value="TOL-PAL SYSTEM PROTEIN TOLQ"/>
    <property type="match status" value="1"/>
</dbReference>
<gene>
    <name evidence="9" type="ORF">H9816_05740</name>
</gene>
<comment type="similarity">
    <text evidence="6">Belongs to the exbB/tolQ family.</text>
</comment>
<feature type="domain" description="MotA/TolQ/ExbB proton channel" evidence="8">
    <location>
        <begin position="104"/>
        <end position="179"/>
    </location>
</feature>
<keyword evidence="6" id="KW-0653">Protein transport</keyword>
<evidence type="ECO:0000256" key="7">
    <source>
        <dbReference type="SAM" id="Phobius"/>
    </source>
</evidence>
<dbReference type="GO" id="GO:0017038">
    <property type="term" value="P:protein import"/>
    <property type="evidence" value="ECO:0007669"/>
    <property type="project" value="TreeGrafter"/>
</dbReference>
<proteinExistence type="inferred from homology"/>
<comment type="caution">
    <text evidence="9">The sequence shown here is derived from an EMBL/GenBank/DDBJ whole genome shotgun (WGS) entry which is preliminary data.</text>
</comment>
<dbReference type="AlphaFoldDB" id="A0A9D2DEB9"/>
<keyword evidence="5 7" id="KW-0472">Membrane</keyword>
<evidence type="ECO:0000313" key="10">
    <source>
        <dbReference type="Proteomes" id="UP000824014"/>
    </source>
</evidence>
<keyword evidence="6" id="KW-0813">Transport</keyword>
<organism evidence="9 10">
    <name type="scientific">Candidatus Tidjanibacter faecipullorum</name>
    <dbReference type="NCBI Taxonomy" id="2838766"/>
    <lineage>
        <taxon>Bacteria</taxon>
        <taxon>Pseudomonadati</taxon>
        <taxon>Bacteroidota</taxon>
        <taxon>Bacteroidia</taxon>
        <taxon>Bacteroidales</taxon>
        <taxon>Rikenellaceae</taxon>
        <taxon>Tidjanibacter</taxon>
    </lineage>
</organism>
<dbReference type="InterPro" id="IPR002898">
    <property type="entry name" value="MotA_ExbB_proton_chnl"/>
</dbReference>
<dbReference type="Pfam" id="PF01618">
    <property type="entry name" value="MotA_ExbB"/>
    <property type="match status" value="1"/>
</dbReference>
<reference evidence="9" key="1">
    <citation type="journal article" date="2021" name="PeerJ">
        <title>Extensive microbial diversity within the chicken gut microbiome revealed by metagenomics and culture.</title>
        <authorList>
            <person name="Gilroy R."/>
            <person name="Ravi A."/>
            <person name="Getino M."/>
            <person name="Pursley I."/>
            <person name="Horton D.L."/>
            <person name="Alikhan N.F."/>
            <person name="Baker D."/>
            <person name="Gharbi K."/>
            <person name="Hall N."/>
            <person name="Watson M."/>
            <person name="Adriaenssens E.M."/>
            <person name="Foster-Nyarko E."/>
            <person name="Jarju S."/>
            <person name="Secka A."/>
            <person name="Antonio M."/>
            <person name="Oren A."/>
            <person name="Chaudhuri R.R."/>
            <person name="La Ragione R."/>
            <person name="Hildebrand F."/>
            <person name="Pallen M.J."/>
        </authorList>
    </citation>
    <scope>NUCLEOTIDE SEQUENCE</scope>
    <source>
        <strain evidence="9">ChiHjej11B10-19426</strain>
    </source>
</reference>
<name>A0A9D2DEB9_9BACT</name>
<comment type="subcellular location">
    <subcellularLocation>
        <location evidence="1">Cell membrane</location>
        <topology evidence="1">Multi-pass membrane protein</topology>
    </subcellularLocation>
    <subcellularLocation>
        <location evidence="6">Membrane</location>
        <topology evidence="6">Multi-pass membrane protein</topology>
    </subcellularLocation>
</comment>
<evidence type="ECO:0000256" key="4">
    <source>
        <dbReference type="ARBA" id="ARBA00022989"/>
    </source>
</evidence>
<evidence type="ECO:0000259" key="8">
    <source>
        <dbReference type="Pfam" id="PF01618"/>
    </source>
</evidence>
<sequence length="195" mass="21613">MDLITNVLYWLSNGMLVPDIIFLLFFFVKSLIMIGGFYGAYITRTKVNVKLNRDLEKSDVEQFLRSLPEADGKNRLISQLHKIRNAPRDPAMLEKLLGDYEILADKELGQSKLLVKIGPMLGLMGTLIPMGPALVGLATGDVASMASNMQVAFATTVVGLIIGAVGFITLQIKQRWVADDMNILEYVVESLTNRH</sequence>
<accession>A0A9D2DEB9</accession>
<feature type="transmembrane region" description="Helical" evidence="7">
    <location>
        <begin position="20"/>
        <end position="43"/>
    </location>
</feature>
<feature type="transmembrane region" description="Helical" evidence="7">
    <location>
        <begin position="151"/>
        <end position="172"/>
    </location>
</feature>
<keyword evidence="4 7" id="KW-1133">Transmembrane helix</keyword>
<dbReference type="EMBL" id="DXCC01000017">
    <property type="protein sequence ID" value="HIZ15393.1"/>
    <property type="molecule type" value="Genomic_DNA"/>
</dbReference>
<evidence type="ECO:0000256" key="2">
    <source>
        <dbReference type="ARBA" id="ARBA00022475"/>
    </source>
</evidence>
<evidence type="ECO:0000256" key="3">
    <source>
        <dbReference type="ARBA" id="ARBA00022692"/>
    </source>
</evidence>